<dbReference type="AlphaFoldDB" id="A0A448NN46"/>
<reference evidence="1 2" key="1">
    <citation type="submission" date="2018-12" db="EMBL/GenBank/DDBJ databases">
        <authorList>
            <consortium name="Pathogen Informatics"/>
        </authorList>
    </citation>
    <scope>NUCLEOTIDE SEQUENCE [LARGE SCALE GENOMIC DNA]</scope>
    <source>
        <strain evidence="1 2">NCTC13489</strain>
    </source>
</reference>
<organism evidence="1 2">
    <name type="scientific">Kaistella antarctica</name>
    <dbReference type="NCBI Taxonomy" id="266748"/>
    <lineage>
        <taxon>Bacteria</taxon>
        <taxon>Pseudomonadati</taxon>
        <taxon>Bacteroidota</taxon>
        <taxon>Flavobacteriia</taxon>
        <taxon>Flavobacteriales</taxon>
        <taxon>Weeksellaceae</taxon>
        <taxon>Chryseobacterium group</taxon>
        <taxon>Kaistella</taxon>
    </lineage>
</organism>
<dbReference type="KEGG" id="cant:NCTC13489_00351"/>
<sequence length="36" mass="4332">MIFIDFINDWKENCKSKTVNRMTKAIIRVKLNYALN</sequence>
<protein>
    <submittedName>
        <fullName evidence="1">Uncharacterized protein</fullName>
    </submittedName>
</protein>
<accession>A0A448NN46</accession>
<name>A0A448NN46_9FLAO</name>
<evidence type="ECO:0000313" key="2">
    <source>
        <dbReference type="Proteomes" id="UP000270036"/>
    </source>
</evidence>
<proteinExistence type="predicted"/>
<gene>
    <name evidence="1" type="ORF">NCTC13489_00351</name>
</gene>
<dbReference type="Proteomes" id="UP000270036">
    <property type="component" value="Chromosome"/>
</dbReference>
<dbReference type="EMBL" id="LR134441">
    <property type="protein sequence ID" value="VEH96154.1"/>
    <property type="molecule type" value="Genomic_DNA"/>
</dbReference>
<evidence type="ECO:0000313" key="1">
    <source>
        <dbReference type="EMBL" id="VEH96154.1"/>
    </source>
</evidence>